<dbReference type="OrthoDB" id="6685270at2"/>
<evidence type="ECO:0000313" key="1">
    <source>
        <dbReference type="EMBL" id="ESK47482.1"/>
    </source>
</evidence>
<comment type="caution">
    <text evidence="1">The sequence shown here is derived from an EMBL/GenBank/DDBJ whole genome shotgun (WGS) entry which is preliminary data.</text>
</comment>
<reference evidence="1 2" key="1">
    <citation type="submission" date="2013-10" db="EMBL/GenBank/DDBJ databases">
        <title>The Genome Sequence of Acinetobacter brisouii CIP 110357.</title>
        <authorList>
            <consortium name="The Broad Institute Genomics Platform"/>
            <consortium name="The Broad Institute Genome Sequencing Center for Infectious Disease"/>
            <person name="Cerqueira G."/>
            <person name="Feldgarden M."/>
            <person name="Courvalin P."/>
            <person name="Grillot-Courvalin C."/>
            <person name="Clermont D."/>
            <person name="Rocha E."/>
            <person name="Yoon E.-J."/>
            <person name="Nemec A."/>
            <person name="Young S.K."/>
            <person name="Zeng Q."/>
            <person name="Gargeya S."/>
            <person name="Fitzgerald M."/>
            <person name="Abouelleil A."/>
            <person name="Alvarado L."/>
            <person name="Berlin A.M."/>
            <person name="Chapman S.B."/>
            <person name="Gainer-Dewar J."/>
            <person name="Goldberg J."/>
            <person name="Gnerre S."/>
            <person name="Griggs A."/>
            <person name="Gujja S."/>
            <person name="Hansen M."/>
            <person name="Howarth C."/>
            <person name="Imamovic A."/>
            <person name="Ireland A."/>
            <person name="Larimer J."/>
            <person name="McCowan C."/>
            <person name="Murphy C."/>
            <person name="Pearson M."/>
            <person name="Poon T.W."/>
            <person name="Priest M."/>
            <person name="Roberts A."/>
            <person name="Saif S."/>
            <person name="Shea T."/>
            <person name="Sykes S."/>
            <person name="Wortman J."/>
            <person name="Nusbaum C."/>
            <person name="Birren B."/>
        </authorList>
    </citation>
    <scope>NUCLEOTIDE SEQUENCE [LARGE SCALE GENOMIC DNA]</scope>
    <source>
        <strain evidence="1 2">CIP 110357</strain>
    </source>
</reference>
<dbReference type="Proteomes" id="UP000018418">
    <property type="component" value="Unassembled WGS sequence"/>
</dbReference>
<dbReference type="EMBL" id="AYEU01000015">
    <property type="protein sequence ID" value="ESK47482.1"/>
    <property type="molecule type" value="Genomic_DNA"/>
</dbReference>
<name>V2UAI7_9GAMM</name>
<accession>V2UAI7</accession>
<gene>
    <name evidence="1" type="ORF">P255_02964</name>
</gene>
<sequence length="230" mass="27315">MLELFARLNVKTPNYEPSQGDGNPIITQEDLCGVLASFPEQYSWYIYAAIDQRRSYNMELLHRYFKQRVMQEMRNKKYVPKICTTSVFADGVTKAAVWAFFYSKGQCPKCVGDGGWHVRVWNENTHKYYDEFELCPQCDGTGRKEYNWAERVNYGFYQIYLDSIQHIEKDDSKPSMPFTRKWYTACCKNYDNFIREELTDMSRHLVAKIKHLKQQEMKYRSEVMGLEICL</sequence>
<keyword evidence="2" id="KW-1185">Reference proteome</keyword>
<proteinExistence type="predicted"/>
<dbReference type="RefSeq" id="WP_004904516.1">
    <property type="nucleotide sequence ID" value="NZ_BBTI01000016.1"/>
</dbReference>
<evidence type="ECO:0000313" key="2">
    <source>
        <dbReference type="Proteomes" id="UP000018418"/>
    </source>
</evidence>
<organism evidence="1 2">
    <name type="scientific">Acinetobacter brisouii CIP 110357</name>
    <dbReference type="NCBI Taxonomy" id="1341683"/>
    <lineage>
        <taxon>Bacteria</taxon>
        <taxon>Pseudomonadati</taxon>
        <taxon>Pseudomonadota</taxon>
        <taxon>Gammaproteobacteria</taxon>
        <taxon>Moraxellales</taxon>
        <taxon>Moraxellaceae</taxon>
        <taxon>Acinetobacter</taxon>
    </lineage>
</organism>
<dbReference type="HOGENOM" id="CLU_1202690_0_0_6"/>
<protein>
    <submittedName>
        <fullName evidence="1">Uncharacterized protein</fullName>
    </submittedName>
</protein>
<dbReference type="PATRIC" id="fig|1341683.3.peg.2924"/>
<dbReference type="AlphaFoldDB" id="V2UAI7"/>